<dbReference type="Pfam" id="PF01408">
    <property type="entry name" value="GFO_IDH_MocA"/>
    <property type="match status" value="1"/>
</dbReference>
<dbReference type="InterPro" id="IPR000683">
    <property type="entry name" value="Gfo/Idh/MocA-like_OxRdtase_N"/>
</dbReference>
<dbReference type="Proteomes" id="UP001501508">
    <property type="component" value="Unassembled WGS sequence"/>
</dbReference>
<dbReference type="InterPro" id="IPR055170">
    <property type="entry name" value="GFO_IDH_MocA-like_dom"/>
</dbReference>
<dbReference type="Gene3D" id="3.30.360.10">
    <property type="entry name" value="Dihydrodipicolinate Reductase, domain 2"/>
    <property type="match status" value="1"/>
</dbReference>
<keyword evidence="6" id="KW-1185">Reference proteome</keyword>
<evidence type="ECO:0000259" key="3">
    <source>
        <dbReference type="Pfam" id="PF01408"/>
    </source>
</evidence>
<dbReference type="SUPFAM" id="SSF55347">
    <property type="entry name" value="Glyceraldehyde-3-phosphate dehydrogenase-like, C-terminal domain"/>
    <property type="match status" value="1"/>
</dbReference>
<gene>
    <name evidence="5" type="primary">iolG</name>
    <name evidence="5" type="ORF">GCM10023091_02080</name>
</gene>
<name>A0ABP8LKE4_9BACT</name>
<dbReference type="InterPro" id="IPR030827">
    <property type="entry name" value="Myo_inos_IolG"/>
</dbReference>
<reference evidence="6" key="1">
    <citation type="journal article" date="2019" name="Int. J. Syst. Evol. Microbiol.">
        <title>The Global Catalogue of Microorganisms (GCM) 10K type strain sequencing project: providing services to taxonomists for standard genome sequencing and annotation.</title>
        <authorList>
            <consortium name="The Broad Institute Genomics Platform"/>
            <consortium name="The Broad Institute Genome Sequencing Center for Infectious Disease"/>
            <person name="Wu L."/>
            <person name="Ma J."/>
        </authorList>
    </citation>
    <scope>NUCLEOTIDE SEQUENCE [LARGE SCALE GENOMIC DNA]</scope>
    <source>
        <strain evidence="6">JCM 31920</strain>
    </source>
</reference>
<evidence type="ECO:0000256" key="1">
    <source>
        <dbReference type="ARBA" id="ARBA00010928"/>
    </source>
</evidence>
<evidence type="ECO:0000313" key="6">
    <source>
        <dbReference type="Proteomes" id="UP001501508"/>
    </source>
</evidence>
<dbReference type="NCBIfam" id="TIGR04380">
    <property type="entry name" value="myo_inos_iolG"/>
    <property type="match status" value="1"/>
</dbReference>
<dbReference type="EMBL" id="BAABEY010000001">
    <property type="protein sequence ID" value="GAA4431411.1"/>
    <property type="molecule type" value="Genomic_DNA"/>
</dbReference>
<evidence type="ECO:0000313" key="5">
    <source>
        <dbReference type="EMBL" id="GAA4431411.1"/>
    </source>
</evidence>
<dbReference type="SUPFAM" id="SSF51735">
    <property type="entry name" value="NAD(P)-binding Rossmann-fold domains"/>
    <property type="match status" value="1"/>
</dbReference>
<evidence type="ECO:0000259" key="4">
    <source>
        <dbReference type="Pfam" id="PF22725"/>
    </source>
</evidence>
<feature type="domain" description="GFO/IDH/MocA-like oxidoreductase" evidence="4">
    <location>
        <begin position="128"/>
        <end position="248"/>
    </location>
</feature>
<comment type="caution">
    <text evidence="5">The sequence shown here is derived from an EMBL/GenBank/DDBJ whole genome shotgun (WGS) entry which is preliminary data.</text>
</comment>
<protein>
    <submittedName>
        <fullName evidence="5">Inositol 2-dehydrogenase</fullName>
    </submittedName>
</protein>
<keyword evidence="2" id="KW-0560">Oxidoreductase</keyword>
<dbReference type="PANTHER" id="PTHR42840:SF3">
    <property type="entry name" value="BINDING ROSSMANN FOLD OXIDOREDUCTASE, PUTATIVE (AFU_ORTHOLOGUE AFUA_2G10240)-RELATED"/>
    <property type="match status" value="1"/>
</dbReference>
<dbReference type="Gene3D" id="3.40.50.720">
    <property type="entry name" value="NAD(P)-binding Rossmann-like Domain"/>
    <property type="match status" value="1"/>
</dbReference>
<dbReference type="RefSeq" id="WP_345026133.1">
    <property type="nucleotide sequence ID" value="NZ_BAABEY010000001.1"/>
</dbReference>
<proteinExistence type="inferred from homology"/>
<accession>A0ABP8LKE4</accession>
<comment type="similarity">
    <text evidence="1">Belongs to the Gfo/Idh/MocA family.</text>
</comment>
<sequence length="343" mass="37436">MKIGLVGLGRVGKIHLGNLIQYFTETEVVIVSDPLEESHDFARKLGVDRIVFDAREVLMHPEVEAVIICAPTPFHIPYVKLAAENGKHIFCEKPLDVDLKAIAEARQVVAQNGVNLMVGFNRRFDDNFARVKALVASGKIGEPHLLKITSRDPAPPPLEYLEVSGGIFLDMTIHDFDMARFIVGSEVTEVYVKGGALINPEIAKFDDVDTAVTVLTFENGAIGVIDNSRKAVYGYDQRLEIFGSEGMARAENRHENDVVFSGKDGVSGALPLYFFLERYEKAFRACLKEFLTCVETGASSTVDAHDGLMATAIGKAAGISLAEGRPVAMNEVLAVLEQKAETP</sequence>
<dbReference type="Pfam" id="PF22725">
    <property type="entry name" value="GFO_IDH_MocA_C3"/>
    <property type="match status" value="1"/>
</dbReference>
<dbReference type="InterPro" id="IPR036291">
    <property type="entry name" value="NAD(P)-bd_dom_sf"/>
</dbReference>
<feature type="domain" description="Gfo/Idh/MocA-like oxidoreductase N-terminal" evidence="3">
    <location>
        <begin position="1"/>
        <end position="120"/>
    </location>
</feature>
<dbReference type="PANTHER" id="PTHR42840">
    <property type="entry name" value="NAD(P)-BINDING ROSSMANN-FOLD SUPERFAMILY PROTEIN-RELATED"/>
    <property type="match status" value="1"/>
</dbReference>
<organism evidence="5 6">
    <name type="scientific">Ravibacter arvi</name>
    <dbReference type="NCBI Taxonomy" id="2051041"/>
    <lineage>
        <taxon>Bacteria</taxon>
        <taxon>Pseudomonadati</taxon>
        <taxon>Bacteroidota</taxon>
        <taxon>Cytophagia</taxon>
        <taxon>Cytophagales</taxon>
        <taxon>Spirosomataceae</taxon>
        <taxon>Ravibacter</taxon>
    </lineage>
</organism>
<evidence type="ECO:0000256" key="2">
    <source>
        <dbReference type="ARBA" id="ARBA00023002"/>
    </source>
</evidence>